<gene>
    <name evidence="2" type="ORF">LTR78_000237</name>
</gene>
<name>A0AAE0WXR8_9PEZI</name>
<dbReference type="EMBL" id="JAUTXT010000001">
    <property type="protein sequence ID" value="KAK3679861.1"/>
    <property type="molecule type" value="Genomic_DNA"/>
</dbReference>
<feature type="domain" description="F-box" evidence="1">
    <location>
        <begin position="12"/>
        <end position="61"/>
    </location>
</feature>
<dbReference type="Proteomes" id="UP001274830">
    <property type="component" value="Unassembled WGS sequence"/>
</dbReference>
<keyword evidence="3" id="KW-1185">Reference proteome</keyword>
<dbReference type="InterPro" id="IPR001810">
    <property type="entry name" value="F-box_dom"/>
</dbReference>
<protein>
    <recommendedName>
        <fullName evidence="1">F-box domain-containing protein</fullName>
    </recommendedName>
</protein>
<dbReference type="InterPro" id="IPR036047">
    <property type="entry name" value="F-box-like_dom_sf"/>
</dbReference>
<dbReference type="SUPFAM" id="SSF81383">
    <property type="entry name" value="F-box domain"/>
    <property type="match status" value="1"/>
</dbReference>
<proteinExistence type="predicted"/>
<reference evidence="2" key="1">
    <citation type="submission" date="2023-07" db="EMBL/GenBank/DDBJ databases">
        <title>Black Yeasts Isolated from many extreme environments.</title>
        <authorList>
            <person name="Coleine C."/>
            <person name="Stajich J.E."/>
            <person name="Selbmann L."/>
        </authorList>
    </citation>
    <scope>NUCLEOTIDE SEQUENCE</scope>
    <source>
        <strain evidence="2">CCFEE 5485</strain>
    </source>
</reference>
<sequence length="429" mass="48395">MAPSLAVSLIQADVLPNFPPEICSLVEGYLDQSDLLSLRQMNRRLRHYLQEKWLEAFFRKWTHVFSYHGLSTLLQIVARPEMAKRLKSIEFRVLDFPEPGKDPRRDTEAETARMAMNAAWEMQELRLRRGGCGARKLKKIFTALVRHGVVIPVTIDDDCLEANERILRTAFGRKVLTTMGGDPERYLLWREHDRGSCDEVGCAVMTAIAATQYPVENLRFPCRLSNVGIGRLTLGLESSISKACSTALSNLSSLDLTLDPHMFFDERNDWTGNVFHLRSLPALQHLRLSLAHPACADASPRGLTRMMNCFPMKQIRTLVLGNTYGEPKDYISMLAKAKHSLRKLRLVAFDVLFGGCWSTIFRWLGQNLELADLWLEDVGHPMLGLYVCRGAAEANAHECNHFIGAAVVRDGLRSLVDRPGYAFPSKPEA</sequence>
<evidence type="ECO:0000259" key="1">
    <source>
        <dbReference type="PROSITE" id="PS50181"/>
    </source>
</evidence>
<organism evidence="2 3">
    <name type="scientific">Recurvomyces mirabilis</name>
    <dbReference type="NCBI Taxonomy" id="574656"/>
    <lineage>
        <taxon>Eukaryota</taxon>
        <taxon>Fungi</taxon>
        <taxon>Dikarya</taxon>
        <taxon>Ascomycota</taxon>
        <taxon>Pezizomycotina</taxon>
        <taxon>Dothideomycetes</taxon>
        <taxon>Dothideomycetidae</taxon>
        <taxon>Mycosphaerellales</taxon>
        <taxon>Teratosphaeriaceae</taxon>
        <taxon>Recurvomyces</taxon>
    </lineage>
</organism>
<accession>A0AAE0WXR8</accession>
<dbReference type="AlphaFoldDB" id="A0AAE0WXR8"/>
<dbReference type="PROSITE" id="PS50181">
    <property type="entry name" value="FBOX"/>
    <property type="match status" value="1"/>
</dbReference>
<dbReference type="SUPFAM" id="SSF52047">
    <property type="entry name" value="RNI-like"/>
    <property type="match status" value="1"/>
</dbReference>
<evidence type="ECO:0000313" key="2">
    <source>
        <dbReference type="EMBL" id="KAK3679861.1"/>
    </source>
</evidence>
<comment type="caution">
    <text evidence="2">The sequence shown here is derived from an EMBL/GenBank/DDBJ whole genome shotgun (WGS) entry which is preliminary data.</text>
</comment>
<evidence type="ECO:0000313" key="3">
    <source>
        <dbReference type="Proteomes" id="UP001274830"/>
    </source>
</evidence>